<sequence>MINLLNVFSSQNIIRVLPPLAFSGRNYPTAEDGEFMQIVPVSRSSLPNWKPLSKFELSSIRIITASVVARATVEPVTWLRLNHCQPLDHLDRFVELVKGFGNGGTSSTLPHQQFRGKQFC</sequence>
<keyword evidence="2" id="KW-1185">Reference proteome</keyword>
<dbReference type="EMBL" id="JAFNEN010000065">
    <property type="protein sequence ID" value="KAG8196708.1"/>
    <property type="molecule type" value="Genomic_DNA"/>
</dbReference>
<evidence type="ECO:0000313" key="1">
    <source>
        <dbReference type="EMBL" id="KAG8196708.1"/>
    </source>
</evidence>
<reference evidence="1 2" key="1">
    <citation type="journal article" date="2022" name="Nat. Ecol. Evol.">
        <title>A masculinizing supergene underlies an exaggerated male reproductive morph in a spider.</title>
        <authorList>
            <person name="Hendrickx F."/>
            <person name="De Corte Z."/>
            <person name="Sonet G."/>
            <person name="Van Belleghem S.M."/>
            <person name="Kostlbacher S."/>
            <person name="Vangestel C."/>
        </authorList>
    </citation>
    <scope>NUCLEOTIDE SEQUENCE [LARGE SCALE GENOMIC DNA]</scope>
    <source>
        <strain evidence="1">W744_W776</strain>
    </source>
</reference>
<proteinExistence type="predicted"/>
<comment type="caution">
    <text evidence="1">The sequence shown here is derived from an EMBL/GenBank/DDBJ whole genome shotgun (WGS) entry which is preliminary data.</text>
</comment>
<accession>A0AAV6VKL0</accession>
<protein>
    <submittedName>
        <fullName evidence="1">Uncharacterized protein</fullName>
    </submittedName>
</protein>
<organism evidence="1 2">
    <name type="scientific">Oedothorax gibbosus</name>
    <dbReference type="NCBI Taxonomy" id="931172"/>
    <lineage>
        <taxon>Eukaryota</taxon>
        <taxon>Metazoa</taxon>
        <taxon>Ecdysozoa</taxon>
        <taxon>Arthropoda</taxon>
        <taxon>Chelicerata</taxon>
        <taxon>Arachnida</taxon>
        <taxon>Araneae</taxon>
        <taxon>Araneomorphae</taxon>
        <taxon>Entelegynae</taxon>
        <taxon>Araneoidea</taxon>
        <taxon>Linyphiidae</taxon>
        <taxon>Erigoninae</taxon>
        <taxon>Oedothorax</taxon>
    </lineage>
</organism>
<name>A0AAV6VKL0_9ARAC</name>
<evidence type="ECO:0000313" key="2">
    <source>
        <dbReference type="Proteomes" id="UP000827092"/>
    </source>
</evidence>
<gene>
    <name evidence="1" type="ORF">JTE90_023217</name>
</gene>
<dbReference type="AlphaFoldDB" id="A0AAV6VKL0"/>
<dbReference type="Proteomes" id="UP000827092">
    <property type="component" value="Unassembled WGS sequence"/>
</dbReference>